<sequence>MKHLLCCTMLMLGIARISFAQTATDDWFSDKPFPVRQSVFVKEDRQLIIPLENENKVIIGLQDNADLLRFRNIDSLLTIFLQDLSQIKDSLSSSTKSLKILYRLKKQERNMRFWRYPMSHTQIDFQTDENLLVKAAQDTIVIEQRFSVIKPLTPGEIRNNAKGEAIQTPASISRHFRIYFLVNHLDDLEKIIQGKLNPKIEKLISDMKNKEKRSVFDSHIWASEVTYTGMQTPASVRINKQLKPDQILIIPRFGMGLVGNTFMPSIGGNIIFLPQIPYKRGLAYSTTQSDGFLIGWERFFAFGRDNDNQITIHSNDFISVGIAGFKSSDVQRNSWNNRKIQWAEFKVGYLIRRQGDFFRPNTFRISTAFSPYISSKGLQRLRLEPELYFNDLFRHVYPGLRLTLGF</sequence>
<feature type="chain" id="PRO_5042007369" evidence="1">
    <location>
        <begin position="21"/>
        <end position="406"/>
    </location>
</feature>
<evidence type="ECO:0000313" key="2">
    <source>
        <dbReference type="EMBL" id="MDJ1484700.1"/>
    </source>
</evidence>
<keyword evidence="1" id="KW-0732">Signal</keyword>
<comment type="caution">
    <text evidence="2">The sequence shown here is derived from an EMBL/GenBank/DDBJ whole genome shotgun (WGS) entry which is preliminary data.</text>
</comment>
<protein>
    <submittedName>
        <fullName evidence="2">Uncharacterized protein</fullName>
    </submittedName>
</protein>
<evidence type="ECO:0000313" key="3">
    <source>
        <dbReference type="Proteomes" id="UP001241110"/>
    </source>
</evidence>
<feature type="signal peptide" evidence="1">
    <location>
        <begin position="1"/>
        <end position="20"/>
    </location>
</feature>
<accession>A0AAE3QWD5</accession>
<evidence type="ECO:0000256" key="1">
    <source>
        <dbReference type="SAM" id="SignalP"/>
    </source>
</evidence>
<dbReference type="Proteomes" id="UP001241110">
    <property type="component" value="Unassembled WGS sequence"/>
</dbReference>
<proteinExistence type="predicted"/>
<dbReference type="RefSeq" id="WP_313986337.1">
    <property type="nucleotide sequence ID" value="NZ_JASJOS010000016.1"/>
</dbReference>
<dbReference type="EMBL" id="JASJOS010000016">
    <property type="protein sequence ID" value="MDJ1484700.1"/>
    <property type="molecule type" value="Genomic_DNA"/>
</dbReference>
<organism evidence="2 3">
    <name type="scientific">Xanthocytophaga flava</name>
    <dbReference type="NCBI Taxonomy" id="3048013"/>
    <lineage>
        <taxon>Bacteria</taxon>
        <taxon>Pseudomonadati</taxon>
        <taxon>Bacteroidota</taxon>
        <taxon>Cytophagia</taxon>
        <taxon>Cytophagales</taxon>
        <taxon>Rhodocytophagaceae</taxon>
        <taxon>Xanthocytophaga</taxon>
    </lineage>
</organism>
<gene>
    <name evidence="2" type="ORF">QNI16_29645</name>
</gene>
<name>A0AAE3QWD5_9BACT</name>
<dbReference type="AlphaFoldDB" id="A0AAE3QWD5"/>
<reference evidence="2" key="1">
    <citation type="submission" date="2023-05" db="EMBL/GenBank/DDBJ databases">
        <authorList>
            <person name="Zhang X."/>
        </authorList>
    </citation>
    <scope>NUCLEOTIDE SEQUENCE</scope>
    <source>
        <strain evidence="2">YF14B1</strain>
    </source>
</reference>